<evidence type="ECO:0000259" key="5">
    <source>
        <dbReference type="Pfam" id="PF08662"/>
    </source>
</evidence>
<dbReference type="InterPro" id="IPR013979">
    <property type="entry name" value="TIF_beta_prop-like"/>
</dbReference>
<evidence type="ECO:0000259" key="4">
    <source>
        <dbReference type="Pfam" id="PF00656"/>
    </source>
</evidence>
<evidence type="ECO:0000259" key="6">
    <source>
        <dbReference type="Pfam" id="PF20703"/>
    </source>
</evidence>
<dbReference type="Gene3D" id="2.130.10.10">
    <property type="entry name" value="YVTN repeat-like/Quinoprotein amine dehydrogenase"/>
    <property type="match status" value="3"/>
</dbReference>
<dbReference type="InterPro" id="IPR027417">
    <property type="entry name" value="P-loop_NTPase"/>
</dbReference>
<keyword evidence="8" id="KW-1185">Reference proteome</keyword>
<dbReference type="PROSITE" id="PS50294">
    <property type="entry name" value="WD_REPEATS_REGION"/>
    <property type="match status" value="2"/>
</dbReference>
<dbReference type="InterPro" id="IPR029030">
    <property type="entry name" value="Caspase-like_dom_sf"/>
</dbReference>
<dbReference type="Pfam" id="PF00400">
    <property type="entry name" value="WD40"/>
    <property type="match status" value="6"/>
</dbReference>
<dbReference type="SUPFAM" id="SSF82171">
    <property type="entry name" value="DPP6 N-terminal domain-like"/>
    <property type="match status" value="2"/>
</dbReference>
<feature type="domain" description="Translation initiation factor beta propellor-like" evidence="5">
    <location>
        <begin position="846"/>
        <end position="996"/>
    </location>
</feature>
<dbReference type="SUPFAM" id="SSF52540">
    <property type="entry name" value="P-loop containing nucleoside triphosphate hydrolases"/>
    <property type="match status" value="1"/>
</dbReference>
<feature type="repeat" description="WD" evidence="3">
    <location>
        <begin position="1387"/>
        <end position="1418"/>
    </location>
</feature>
<evidence type="ECO:0000256" key="1">
    <source>
        <dbReference type="ARBA" id="ARBA00022574"/>
    </source>
</evidence>
<reference evidence="7 8" key="1">
    <citation type="journal article" date="2013" name="Genome Biol. Evol.">
        <title>Genomes of Stigonematalean cyanobacteria (subsection V) and the evolution of oxygenic photosynthesis from prokaryotes to plastids.</title>
        <authorList>
            <person name="Dagan T."/>
            <person name="Roettger M."/>
            <person name="Stucken K."/>
            <person name="Landan G."/>
            <person name="Koch R."/>
            <person name="Major P."/>
            <person name="Gould S.B."/>
            <person name="Goremykin V.V."/>
            <person name="Rippka R."/>
            <person name="Tandeau de Marsac N."/>
            <person name="Gugger M."/>
            <person name="Lockhart P.J."/>
            <person name="Allen J.F."/>
            <person name="Brune I."/>
            <person name="Maus I."/>
            <person name="Puhler A."/>
            <person name="Martin W.F."/>
        </authorList>
    </citation>
    <scope>NUCLEOTIDE SEQUENCE [LARGE SCALE GENOMIC DNA]</scope>
    <source>
        <strain evidence="7 8">PCC 7110</strain>
    </source>
</reference>
<dbReference type="InterPro" id="IPR011600">
    <property type="entry name" value="Pept_C14_caspase"/>
</dbReference>
<feature type="repeat" description="WD" evidence="3">
    <location>
        <begin position="1174"/>
        <end position="1208"/>
    </location>
</feature>
<comment type="caution">
    <text evidence="7">The sequence shown here is derived from an EMBL/GenBank/DDBJ whole genome shotgun (WGS) entry which is preliminary data.</text>
</comment>
<evidence type="ECO:0000313" key="8">
    <source>
        <dbReference type="Proteomes" id="UP000076925"/>
    </source>
</evidence>
<evidence type="ECO:0000313" key="7">
    <source>
        <dbReference type="EMBL" id="KYC41800.1"/>
    </source>
</evidence>
<dbReference type="Gene3D" id="3.40.50.1460">
    <property type="match status" value="1"/>
</dbReference>
<dbReference type="PANTHER" id="PTHR22847">
    <property type="entry name" value="WD40 REPEAT PROTEIN"/>
    <property type="match status" value="1"/>
</dbReference>
<proteinExistence type="predicted"/>
<dbReference type="InterPro" id="IPR015943">
    <property type="entry name" value="WD40/YVTN_repeat-like_dom_sf"/>
</dbReference>
<feature type="domain" description="Peptidase C14 caspase" evidence="4">
    <location>
        <begin position="10"/>
        <end position="274"/>
    </location>
</feature>
<evidence type="ECO:0000256" key="2">
    <source>
        <dbReference type="ARBA" id="ARBA00022737"/>
    </source>
</evidence>
<dbReference type="GO" id="GO:0006508">
    <property type="term" value="P:proteolysis"/>
    <property type="evidence" value="ECO:0007669"/>
    <property type="project" value="InterPro"/>
</dbReference>
<dbReference type="InterPro" id="IPR049052">
    <property type="entry name" value="nSTAND1"/>
</dbReference>
<dbReference type="InterPro" id="IPR019775">
    <property type="entry name" value="WD40_repeat_CS"/>
</dbReference>
<feature type="repeat" description="WD" evidence="3">
    <location>
        <begin position="1304"/>
        <end position="1336"/>
    </location>
</feature>
<sequence length="1481" mass="167475">MTQSRYDFQRNLAVIIGINEYSSGIPLLTTPVADAEKLASVLQQTYKYQVKTLLNSQATLSGLNSLLEDFKNKKFPVGDTTVEVQESDRILFYFAGHGIVPTDGLENNSHCRGYLIPSDAKTENLLQTQNLLLPMQDLHDALIELPCRHMMVILDCCFAGAFRSSTYRNAMPARKVYKQRYDRFISESAWQVITSAAYNQKALDFLGFFGKRESDQTQEHSPFASALFEALEGHADTTLKRGDGIITATEIYSYVRDKVEQITDDQNLRQTPSLFPLQKHDKGEYIFLLPQFDREKLEDAPVLKLENNPYRGLKSYEEKHSSLFFGRNELVNRLYTHMSERRHQLTVVLGVSGSGKSSLVKAGLIPCLRTHHEQEFYILPTIRPTKSPFGALAEAVLRNAYTDEAEKQEEISHFKQKLKKSPSQFISLIEQYNQVPANTKFLLVVDQFEELLTMCKTEEKRESFLNFLAQALETEPRLYIVLTLRSDFESRFTDSPLKPYWNTARFEVKAMKSHELRQAIERPAMEKMLDFEPATLVDRLIDEVGQMPGALSLLSFTLSELYIKCIAQERRTLTEEDYNALGGVVGSLRQRATEEYEKFDSAHQATLRRVMLRMVTIEDGQLARRRVPLWELKYVSVAENERVETILKHFAQVRLIVKGQDIGGEPYVEPVHDALVREWDKLEKWQRQEHENLILQQRLTFAVYDWNKHEQAIGYLWVNDPRLNRLEELLESKDGNWLNQLEIEFVQTSINRRKKEREKEKKQRQKFQRYQVTAELQQQAYLVQQLLTLKQPASSLALAVVTLGQNLEELTEILSPVQSSLRAAVENARERDILGVGDISAVAISSNKQYIAYSVSDSLSLWDFQGSFIKEFLVSDSDRIQTIVFSPDSQAIATVSNNCKIHLWNIYGDLLSYFTVPDGNINSIAFSPDSQTMITSTSGSEGKIQLWNINGDLIRVFSVCQERLNSVAFNGKYIVTASAVSQEKVQLWNIEGNLIKDFIDLEEEINSVAFSPNGEYIVTGSAGRLGKVQLWSSQGEFIKEFLLGEDEINIKENGVQSVAFTSDSRKIICISQCETGTPSVVLRLWNLEGYVIQKLAYSGNYIAVSADGKCAITGSRGDFGKVTLWDLQGDEIDVLSEHQTAIHSVAVSGDGKIIVSASDDGAWLWNFRDAIRQPLPHKGTVKLAAIATDGQAIATGTHNGILRLWNLQGDLLREFQAYQSAVNAIAISPDGKKIITCGSDDLNLDKIRLWDCLGNLLEERFFEGQKSFHRKVAISADGKTIVSISDVVNIQMWNVRGQLIAEISDGHSAYINSVAVSADGQTIVTSSDDETLGLWNRQGKPILDRPLLDSVPHSVAVSADGQYIISGTRDNCVRLWDRQGHLIDRLLPGHADVVSAVAISQDGLTIVSGSWDGMVRLWWGGNWKNWLQVACDRLRYHPILEELSDDIDKQACEVCRKLVWEQNDLSETIWESENPSVLTKR</sequence>
<gene>
    <name evidence="7" type="ORF">WA1_17395</name>
</gene>
<feature type="domain" description="Novel STAND NTPase 1" evidence="6">
    <location>
        <begin position="309"/>
        <end position="711"/>
    </location>
</feature>
<dbReference type="SUPFAM" id="SSF52129">
    <property type="entry name" value="Caspase-like"/>
    <property type="match status" value="1"/>
</dbReference>
<keyword evidence="2" id="KW-0677">Repeat</keyword>
<feature type="repeat" description="WD" evidence="3">
    <location>
        <begin position="873"/>
        <end position="906"/>
    </location>
</feature>
<dbReference type="Pfam" id="PF20703">
    <property type="entry name" value="nSTAND1"/>
    <property type="match status" value="1"/>
</dbReference>
<dbReference type="RefSeq" id="WP_017746197.1">
    <property type="nucleotide sequence ID" value="NZ_KQ976354.1"/>
</dbReference>
<dbReference type="OrthoDB" id="500003at2"/>
<dbReference type="STRING" id="128403.WA1_17395"/>
<dbReference type="Gene3D" id="3.40.50.300">
    <property type="entry name" value="P-loop containing nucleotide triphosphate hydrolases"/>
    <property type="match status" value="1"/>
</dbReference>
<dbReference type="SMART" id="SM00320">
    <property type="entry name" value="WD40"/>
    <property type="match status" value="13"/>
</dbReference>
<keyword evidence="1 3" id="KW-0853">WD repeat</keyword>
<accession>A0A139XAT2</accession>
<dbReference type="Pfam" id="PF08662">
    <property type="entry name" value="eIF2A"/>
    <property type="match status" value="1"/>
</dbReference>
<dbReference type="PANTHER" id="PTHR22847:SF637">
    <property type="entry name" value="WD REPEAT DOMAIN 5B"/>
    <property type="match status" value="1"/>
</dbReference>
<evidence type="ECO:0000256" key="3">
    <source>
        <dbReference type="PROSITE-ProRule" id="PRU00221"/>
    </source>
</evidence>
<dbReference type="InterPro" id="IPR001680">
    <property type="entry name" value="WD40_rpt"/>
</dbReference>
<feature type="repeat" description="WD" evidence="3">
    <location>
        <begin position="1354"/>
        <end position="1377"/>
    </location>
</feature>
<dbReference type="Proteomes" id="UP000076925">
    <property type="component" value="Unassembled WGS sequence"/>
</dbReference>
<evidence type="ECO:0008006" key="9">
    <source>
        <dbReference type="Google" id="ProtNLM"/>
    </source>
</evidence>
<dbReference type="PROSITE" id="PS00678">
    <property type="entry name" value="WD_REPEATS_1"/>
    <property type="match status" value="2"/>
</dbReference>
<protein>
    <recommendedName>
        <fullName evidence="9">Peptidase C14 caspase domain-containing protein</fullName>
    </recommendedName>
</protein>
<dbReference type="Pfam" id="PF00656">
    <property type="entry name" value="Peptidase_C14"/>
    <property type="match status" value="1"/>
</dbReference>
<dbReference type="GO" id="GO:0004197">
    <property type="term" value="F:cysteine-type endopeptidase activity"/>
    <property type="evidence" value="ECO:0007669"/>
    <property type="project" value="InterPro"/>
</dbReference>
<dbReference type="PROSITE" id="PS50082">
    <property type="entry name" value="WD_REPEATS_2"/>
    <property type="match status" value="5"/>
</dbReference>
<organism evidence="7 8">
    <name type="scientific">Scytonema hofmannii PCC 7110</name>
    <dbReference type="NCBI Taxonomy" id="128403"/>
    <lineage>
        <taxon>Bacteria</taxon>
        <taxon>Bacillati</taxon>
        <taxon>Cyanobacteriota</taxon>
        <taxon>Cyanophyceae</taxon>
        <taxon>Nostocales</taxon>
        <taxon>Scytonemataceae</taxon>
        <taxon>Scytonema</taxon>
    </lineage>
</organism>
<dbReference type="EMBL" id="ANNX02000020">
    <property type="protein sequence ID" value="KYC41800.1"/>
    <property type="molecule type" value="Genomic_DNA"/>
</dbReference>
<dbReference type="CDD" id="cd00200">
    <property type="entry name" value="WD40"/>
    <property type="match status" value="2"/>
</dbReference>
<name>A0A139XAT2_9CYAN</name>